<proteinExistence type="inferred from homology"/>
<dbReference type="CDD" id="cd13711">
    <property type="entry name" value="PBP2_Ngo0372_TcyA"/>
    <property type="match status" value="1"/>
</dbReference>
<evidence type="ECO:0000256" key="3">
    <source>
        <dbReference type="SAM" id="SignalP"/>
    </source>
</evidence>
<dbReference type="InterPro" id="IPR001638">
    <property type="entry name" value="Solute-binding_3/MltF_N"/>
</dbReference>
<dbReference type="KEGG" id="bcib:IM45_479"/>
<evidence type="ECO:0000256" key="1">
    <source>
        <dbReference type="ARBA" id="ARBA00010333"/>
    </source>
</evidence>
<evidence type="ECO:0000259" key="4">
    <source>
        <dbReference type="SMART" id="SM00062"/>
    </source>
</evidence>
<dbReference type="RefSeq" id="WP_038498220.1">
    <property type="nucleotide sequence ID" value="NZ_CP008985.1"/>
</dbReference>
<organism evidence="5 6">
    <name type="scientific">Candidatus Palibaumannia cicadellinicola</name>
    <dbReference type="NCBI Taxonomy" id="186490"/>
    <lineage>
        <taxon>Bacteria</taxon>
        <taxon>Pseudomonadati</taxon>
        <taxon>Pseudomonadota</taxon>
        <taxon>Gammaproteobacteria</taxon>
        <taxon>Candidatus Palibaumannia</taxon>
    </lineage>
</organism>
<keyword evidence="2 3" id="KW-0732">Signal</keyword>
<dbReference type="SMART" id="SM00062">
    <property type="entry name" value="PBPb"/>
    <property type="match status" value="1"/>
</dbReference>
<dbReference type="eggNOG" id="COG0834">
    <property type="taxonomic scope" value="Bacteria"/>
</dbReference>
<sequence>MKKRTIALLFSSLAFLVAETQAVEELVAIQPANIIIFGTEGTYAPYTYHDNSNKLVGFDVDLGYAVAANLGMKAKFIEGHWDGLIAGLDGKRYDAVINQVDITPERKAKYDFSQSYIDSKVVLVTRNDNTTIKSFADLKNQKSAQSLTSHYSQLARKYGADIVPTDSFNQSLELVLTGRATATLNDNLSFLDFKKHKPDARVKVVASEAASSTSGIILRKGQPELVAALNKALDDIKANGTYKIISIRYFGQDVSE</sequence>
<dbReference type="OrthoDB" id="368476at2"/>
<reference evidence="5 6" key="1">
    <citation type="journal article" date="2014" name="MBio">
        <title>Differential genome evolution between companion symbionts in an insect-bacterial symbiosis.</title>
        <authorList>
            <person name="Bennett G.M."/>
            <person name="McCutcheon J.P."/>
            <person name="MacDonald B.R."/>
            <person name="Romanovicz D."/>
            <person name="Moran N.A."/>
        </authorList>
    </citation>
    <scope>NUCLEOTIDE SEQUENCE [LARGE SCALE GENOMIC DNA]</scope>
    <source>
        <strain evidence="5 6">BGSS</strain>
    </source>
</reference>
<dbReference type="PANTHER" id="PTHR35936:SF34">
    <property type="entry name" value="ABC TRANSPORTER EXTRACELLULAR-BINDING PROTEIN YCKB-RELATED"/>
    <property type="match status" value="1"/>
</dbReference>
<dbReference type="Proteomes" id="UP000067325">
    <property type="component" value="Chromosome"/>
</dbReference>
<gene>
    <name evidence="5" type="primary">livJ</name>
    <name evidence="5" type="ORF">IM45_479</name>
</gene>
<dbReference type="Gene3D" id="3.40.190.10">
    <property type="entry name" value="Periplasmic binding protein-like II"/>
    <property type="match status" value="2"/>
</dbReference>
<comment type="similarity">
    <text evidence="1">Belongs to the bacterial solute-binding protein 3 family.</text>
</comment>
<dbReference type="EMBL" id="CP008985">
    <property type="protein sequence ID" value="AIN47117.1"/>
    <property type="molecule type" value="Genomic_DNA"/>
</dbReference>
<feature type="chain" id="PRO_5001837663" evidence="3">
    <location>
        <begin position="23"/>
        <end position="256"/>
    </location>
</feature>
<accession>A0A088MXU0</accession>
<evidence type="ECO:0000313" key="6">
    <source>
        <dbReference type="Proteomes" id="UP000067325"/>
    </source>
</evidence>
<evidence type="ECO:0000256" key="2">
    <source>
        <dbReference type="ARBA" id="ARBA00022729"/>
    </source>
</evidence>
<protein>
    <submittedName>
        <fullName evidence="5">Putative cystine-binding periplasmic protein amino acid ABC transporter, periplasmic amino acid-binding protein</fullName>
    </submittedName>
</protein>
<evidence type="ECO:0000313" key="5">
    <source>
        <dbReference type="EMBL" id="AIN47117.1"/>
    </source>
</evidence>
<dbReference type="AlphaFoldDB" id="A0A088MXU0"/>
<dbReference type="PANTHER" id="PTHR35936">
    <property type="entry name" value="MEMBRANE-BOUND LYTIC MUREIN TRANSGLYCOSYLASE F"/>
    <property type="match status" value="1"/>
</dbReference>
<name>A0A088MXU0_9GAMM</name>
<dbReference type="SUPFAM" id="SSF53850">
    <property type="entry name" value="Periplasmic binding protein-like II"/>
    <property type="match status" value="1"/>
</dbReference>
<feature type="domain" description="Solute-binding protein family 3/N-terminal" evidence="4">
    <location>
        <begin position="34"/>
        <end position="253"/>
    </location>
</feature>
<dbReference type="Pfam" id="PF00497">
    <property type="entry name" value="SBP_bac_3"/>
    <property type="match status" value="1"/>
</dbReference>
<feature type="signal peptide" evidence="3">
    <location>
        <begin position="1"/>
        <end position="22"/>
    </location>
</feature>